<evidence type="ECO:0000313" key="2">
    <source>
        <dbReference type="Proteomes" id="UP001203410"/>
    </source>
</evidence>
<evidence type="ECO:0008006" key="3">
    <source>
        <dbReference type="Google" id="ProtNLM"/>
    </source>
</evidence>
<sequence length="264" mass="29282">MDIIAAHQQGLIEKLAEEASALAGRPKDFGQRAVVLHHLYDHSRGAHHWALAEARRNLAIAEGLVRLRRRVARWGWLAARRERARLALEGLADALGEQSRERCAAAYTAYRSTGARSLREEAERNLPGALLDALTTCHAARRSGAVMASDDVGDLFDASQAFVAGGTASEAVEAAWLALDATGLRRAAHRLLGARAMSRALDRDRRRGWPKIEAALRRDPVLPASFRANPAQHFYALQNVVAERRRQQWREECDRDEDSFELAA</sequence>
<organism evidence="1 2">
    <name type="scientific">Sphingomonas caseinilyticus</name>
    <dbReference type="NCBI Taxonomy" id="2908205"/>
    <lineage>
        <taxon>Bacteria</taxon>
        <taxon>Pseudomonadati</taxon>
        <taxon>Pseudomonadota</taxon>
        <taxon>Alphaproteobacteria</taxon>
        <taxon>Sphingomonadales</taxon>
        <taxon>Sphingomonadaceae</taxon>
        <taxon>Sphingomonas</taxon>
    </lineage>
</organism>
<evidence type="ECO:0000313" key="1">
    <source>
        <dbReference type="EMBL" id="MCL6697215.1"/>
    </source>
</evidence>
<name>A0ABT0RRB8_9SPHN</name>
<protein>
    <recommendedName>
        <fullName evidence="3">CHAD domain-containing protein</fullName>
    </recommendedName>
</protein>
<keyword evidence="2" id="KW-1185">Reference proteome</keyword>
<dbReference type="RefSeq" id="WP_249902597.1">
    <property type="nucleotide sequence ID" value="NZ_JAMGBA010000001.1"/>
</dbReference>
<dbReference type="Proteomes" id="UP001203410">
    <property type="component" value="Unassembled WGS sequence"/>
</dbReference>
<gene>
    <name evidence="1" type="ORF">LZ496_00215</name>
</gene>
<proteinExistence type="predicted"/>
<accession>A0ABT0RRB8</accession>
<comment type="caution">
    <text evidence="1">The sequence shown here is derived from an EMBL/GenBank/DDBJ whole genome shotgun (WGS) entry which is preliminary data.</text>
</comment>
<reference evidence="1 2" key="1">
    <citation type="submission" date="2022-05" db="EMBL/GenBank/DDBJ databases">
        <authorList>
            <person name="Jo J.-H."/>
            <person name="Im W.-T."/>
        </authorList>
    </citation>
    <scope>NUCLEOTIDE SEQUENCE [LARGE SCALE GENOMIC DNA]</scope>
    <source>
        <strain evidence="1 2">NSE70-1</strain>
    </source>
</reference>
<dbReference type="EMBL" id="JAMGBA010000001">
    <property type="protein sequence ID" value="MCL6697215.1"/>
    <property type="molecule type" value="Genomic_DNA"/>
</dbReference>